<protein>
    <submittedName>
        <fullName evidence="2">Uncharacterized protein</fullName>
    </submittedName>
</protein>
<keyword evidence="1" id="KW-0472">Membrane</keyword>
<gene>
    <name evidence="2" type="ORF">M438DRAFT_359400</name>
</gene>
<evidence type="ECO:0000313" key="2">
    <source>
        <dbReference type="EMBL" id="KEQ79749.1"/>
    </source>
</evidence>
<keyword evidence="1" id="KW-0812">Transmembrane</keyword>
<dbReference type="EMBL" id="KL585003">
    <property type="protein sequence ID" value="KEQ79749.1"/>
    <property type="molecule type" value="Genomic_DNA"/>
</dbReference>
<evidence type="ECO:0000256" key="1">
    <source>
        <dbReference type="SAM" id="Phobius"/>
    </source>
</evidence>
<feature type="transmembrane region" description="Helical" evidence="1">
    <location>
        <begin position="12"/>
        <end position="33"/>
    </location>
</feature>
<name>A0A074X7M3_AURPU</name>
<keyword evidence="3" id="KW-1185">Reference proteome</keyword>
<evidence type="ECO:0000313" key="3">
    <source>
        <dbReference type="Proteomes" id="UP000030706"/>
    </source>
</evidence>
<sequence>MYPKEKNTNTSFLHFDAIFTMAAGVVILIAISVKAMNERTLLLEYFESNTRKFVFDVNRASWIRIWRWLLSREAVCFDQIVPGVFGIAFDFVSPLIGFLDAGLGQIDAPIESYVVANHEGVPCGNGQMRSGGKLAPKD</sequence>
<dbReference type="AlphaFoldDB" id="A0A074X7M3"/>
<dbReference type="RefSeq" id="XP_029755936.1">
    <property type="nucleotide sequence ID" value="XM_029907334.1"/>
</dbReference>
<accession>A0A074X7M3</accession>
<proteinExistence type="predicted"/>
<reference evidence="2 3" key="1">
    <citation type="journal article" date="2014" name="BMC Genomics">
        <title>Genome sequencing of four Aureobasidium pullulans varieties: biotechnological potential, stress tolerance, and description of new species.</title>
        <authorList>
            <person name="Gostin Ar C."/>
            <person name="Ohm R.A."/>
            <person name="Kogej T."/>
            <person name="Sonjak S."/>
            <person name="Turk M."/>
            <person name="Zajc J."/>
            <person name="Zalar P."/>
            <person name="Grube M."/>
            <person name="Sun H."/>
            <person name="Han J."/>
            <person name="Sharma A."/>
            <person name="Chiniquy J."/>
            <person name="Ngan C.Y."/>
            <person name="Lipzen A."/>
            <person name="Barry K."/>
            <person name="Grigoriev I.V."/>
            <person name="Gunde-Cimerman N."/>
        </authorList>
    </citation>
    <scope>NUCLEOTIDE SEQUENCE [LARGE SCALE GENOMIC DNA]</scope>
    <source>
        <strain evidence="2 3">EXF-150</strain>
    </source>
</reference>
<dbReference type="Proteomes" id="UP000030706">
    <property type="component" value="Unassembled WGS sequence"/>
</dbReference>
<dbReference type="HOGENOM" id="CLU_1854862_0_0_1"/>
<organism evidence="2 3">
    <name type="scientific">Aureobasidium pullulans EXF-150</name>
    <dbReference type="NCBI Taxonomy" id="1043002"/>
    <lineage>
        <taxon>Eukaryota</taxon>
        <taxon>Fungi</taxon>
        <taxon>Dikarya</taxon>
        <taxon>Ascomycota</taxon>
        <taxon>Pezizomycotina</taxon>
        <taxon>Dothideomycetes</taxon>
        <taxon>Dothideomycetidae</taxon>
        <taxon>Dothideales</taxon>
        <taxon>Saccotheciaceae</taxon>
        <taxon>Aureobasidium</taxon>
    </lineage>
</organism>
<dbReference type="GeneID" id="40749640"/>
<keyword evidence="1" id="KW-1133">Transmembrane helix</keyword>